<gene>
    <name evidence="2" type="ORF">TanjilG_16451</name>
</gene>
<reference evidence="2 3" key="1">
    <citation type="journal article" date="2017" name="Plant Biotechnol. J.">
        <title>A comprehensive draft genome sequence for lupin (Lupinus angustifolius), an emerging health food: insights into plant-microbe interactions and legume evolution.</title>
        <authorList>
            <person name="Hane J.K."/>
            <person name="Ming Y."/>
            <person name="Kamphuis L.G."/>
            <person name="Nelson M.N."/>
            <person name="Garg G."/>
            <person name="Atkins C.A."/>
            <person name="Bayer P.E."/>
            <person name="Bravo A."/>
            <person name="Bringans S."/>
            <person name="Cannon S."/>
            <person name="Edwards D."/>
            <person name="Foley R."/>
            <person name="Gao L.L."/>
            <person name="Harrison M.J."/>
            <person name="Huang W."/>
            <person name="Hurgobin B."/>
            <person name="Li S."/>
            <person name="Liu C.W."/>
            <person name="McGrath A."/>
            <person name="Morahan G."/>
            <person name="Murray J."/>
            <person name="Weller J."/>
            <person name="Jian J."/>
            <person name="Singh K.B."/>
        </authorList>
    </citation>
    <scope>NUCLEOTIDE SEQUENCE [LARGE SCALE GENOMIC DNA]</scope>
    <source>
        <strain evidence="3">cv. Tanjil</strain>
        <tissue evidence="2">Whole plant</tissue>
    </source>
</reference>
<keyword evidence="1" id="KW-1133">Transmembrane helix</keyword>
<name>A0A1J7IVS1_LUPAN</name>
<dbReference type="EMBL" id="CM007362">
    <property type="protein sequence ID" value="OIW16871.1"/>
    <property type="molecule type" value="Genomic_DNA"/>
</dbReference>
<keyword evidence="1" id="KW-0472">Membrane</keyword>
<dbReference type="AlphaFoldDB" id="A0A1J7IVS1"/>
<sequence>MEEDQELVMDLTILEKFIHLMILIVMDLIVLEILSMLEEVVGTRMYETKKEASLKTLEKKQSKVEEINTLLDQETLPALEKLKKEKFQLDSSNSQHDKDIEELRYSLTAKEAQYKESKYITKKLEQEN</sequence>
<evidence type="ECO:0000256" key="1">
    <source>
        <dbReference type="SAM" id="Phobius"/>
    </source>
</evidence>
<proteinExistence type="predicted"/>
<organism evidence="2 3">
    <name type="scientific">Lupinus angustifolius</name>
    <name type="common">Narrow-leaved blue lupine</name>
    <dbReference type="NCBI Taxonomy" id="3871"/>
    <lineage>
        <taxon>Eukaryota</taxon>
        <taxon>Viridiplantae</taxon>
        <taxon>Streptophyta</taxon>
        <taxon>Embryophyta</taxon>
        <taxon>Tracheophyta</taxon>
        <taxon>Spermatophyta</taxon>
        <taxon>Magnoliopsida</taxon>
        <taxon>eudicotyledons</taxon>
        <taxon>Gunneridae</taxon>
        <taxon>Pentapetalae</taxon>
        <taxon>rosids</taxon>
        <taxon>fabids</taxon>
        <taxon>Fabales</taxon>
        <taxon>Fabaceae</taxon>
        <taxon>Papilionoideae</taxon>
        <taxon>50 kb inversion clade</taxon>
        <taxon>genistoids sensu lato</taxon>
        <taxon>core genistoids</taxon>
        <taxon>Genisteae</taxon>
        <taxon>Lupinus</taxon>
    </lineage>
</organism>
<dbReference type="PANTHER" id="PTHR43977">
    <property type="entry name" value="STRUCTURAL MAINTENANCE OF CHROMOSOMES PROTEIN 3"/>
    <property type="match status" value="1"/>
</dbReference>
<feature type="transmembrane region" description="Helical" evidence="1">
    <location>
        <begin position="17"/>
        <end position="37"/>
    </location>
</feature>
<evidence type="ECO:0000313" key="2">
    <source>
        <dbReference type="EMBL" id="OIW16871.1"/>
    </source>
</evidence>
<keyword evidence="3" id="KW-1185">Reference proteome</keyword>
<keyword evidence="1" id="KW-0812">Transmembrane</keyword>
<evidence type="ECO:0000313" key="3">
    <source>
        <dbReference type="Proteomes" id="UP000188354"/>
    </source>
</evidence>
<dbReference type="Proteomes" id="UP000188354">
    <property type="component" value="Chromosome LG02"/>
</dbReference>
<dbReference type="STRING" id="3871.A0A1J7IVS1"/>
<protein>
    <recommendedName>
        <fullName evidence="4">Endoplasmic reticulum transmembrane protein</fullName>
    </recommendedName>
</protein>
<accession>A0A1J7IVS1</accession>
<evidence type="ECO:0008006" key="4">
    <source>
        <dbReference type="Google" id="ProtNLM"/>
    </source>
</evidence>
<dbReference type="Gramene" id="OIW16871">
    <property type="protein sequence ID" value="OIW16871"/>
    <property type="gene ID" value="TanjilG_16451"/>
</dbReference>